<feature type="binding site" evidence="11">
    <location>
        <begin position="144"/>
        <end position="145"/>
    </location>
    <ligand>
        <name>S-adenosyl-L-methionine</name>
        <dbReference type="ChEBI" id="CHEBI:59789"/>
    </ligand>
</feature>
<dbReference type="InterPro" id="IPR003358">
    <property type="entry name" value="tRNA_(Gua-N-7)_MeTrfase_Trmb"/>
</dbReference>
<evidence type="ECO:0000256" key="1">
    <source>
        <dbReference type="ARBA" id="ARBA00000142"/>
    </source>
</evidence>
<evidence type="ECO:0000256" key="3">
    <source>
        <dbReference type="ARBA" id="ARBA00022555"/>
    </source>
</evidence>
<comment type="subcellular location">
    <subcellularLocation>
        <location evidence="2 11">Nucleus</location>
    </subcellularLocation>
</comment>
<feature type="binding site" evidence="11">
    <location>
        <begin position="242"/>
        <end position="244"/>
    </location>
    <ligand>
        <name>S-adenosyl-L-methionine</name>
        <dbReference type="ChEBI" id="CHEBI:59789"/>
    </ligand>
</feature>
<dbReference type="CDD" id="cd02440">
    <property type="entry name" value="AdoMet_MTases"/>
    <property type="match status" value="1"/>
</dbReference>
<dbReference type="GO" id="GO:0106143">
    <property type="term" value="C:tRNA (m7G46) methyltransferase complex"/>
    <property type="evidence" value="ECO:0007669"/>
    <property type="project" value="UniProtKB-ARBA"/>
</dbReference>
<dbReference type="UniPathway" id="UPA00989"/>
<dbReference type="GeneID" id="39591479"/>
<dbReference type="OrthoDB" id="47276at2759"/>
<dbReference type="SUPFAM" id="SSF53335">
    <property type="entry name" value="S-adenosyl-L-methionine-dependent methyltransferases"/>
    <property type="match status" value="1"/>
</dbReference>
<dbReference type="AlphaFoldDB" id="A0A427XWP9"/>
<feature type="binding site" evidence="11">
    <location>
        <begin position="100"/>
        <end position="101"/>
    </location>
    <ligand>
        <name>S-adenosyl-L-methionine</name>
        <dbReference type="ChEBI" id="CHEBI:59789"/>
    </ligand>
</feature>
<feature type="binding site" evidence="11">
    <location>
        <position position="164"/>
    </location>
    <ligand>
        <name>S-adenosyl-L-methionine</name>
        <dbReference type="ChEBI" id="CHEBI:59789"/>
    </ligand>
</feature>
<dbReference type="Pfam" id="PF02390">
    <property type="entry name" value="Methyltransf_4"/>
    <property type="match status" value="1"/>
</dbReference>
<dbReference type="InterPro" id="IPR025763">
    <property type="entry name" value="Trm8_euk"/>
</dbReference>
<comment type="function">
    <text evidence="11">Catalyzes the formation of N(7)-methylguanine at position 46 (m7G46) in tRNA.</text>
</comment>
<evidence type="ECO:0000256" key="11">
    <source>
        <dbReference type="HAMAP-Rule" id="MF_03055"/>
    </source>
</evidence>
<dbReference type="EC" id="2.1.1.33" evidence="11"/>
<evidence type="ECO:0000256" key="4">
    <source>
        <dbReference type="ARBA" id="ARBA00022603"/>
    </source>
</evidence>
<dbReference type="GO" id="GO:0000049">
    <property type="term" value="F:tRNA binding"/>
    <property type="evidence" value="ECO:0007669"/>
    <property type="project" value="UniProtKB-UniRule"/>
</dbReference>
<accession>A0A427XWP9</accession>
<comment type="caution">
    <text evidence="12">The sequence shown here is derived from an EMBL/GenBank/DDBJ whole genome shotgun (WGS) entry which is preliminary data.</text>
</comment>
<proteinExistence type="inferred from homology"/>
<dbReference type="HAMAP" id="MF_03055">
    <property type="entry name" value="tRNA_methyltr_TrmB_euk"/>
    <property type="match status" value="1"/>
</dbReference>
<dbReference type="STRING" id="105984.A0A427XWP9"/>
<dbReference type="PANTHER" id="PTHR23417:SF16">
    <property type="entry name" value="TRNA (GUANINE-N(7)-)-METHYLTRANSFERASE"/>
    <property type="match status" value="1"/>
</dbReference>
<keyword evidence="5 11" id="KW-0808">Transferase</keyword>
<name>A0A427XWP9_9TREE</name>
<keyword evidence="13" id="KW-1185">Reference proteome</keyword>
<dbReference type="GO" id="GO:0005634">
    <property type="term" value="C:nucleus"/>
    <property type="evidence" value="ECO:0007669"/>
    <property type="project" value="UniProtKB-SubCell"/>
</dbReference>
<evidence type="ECO:0000313" key="13">
    <source>
        <dbReference type="Proteomes" id="UP000279236"/>
    </source>
</evidence>
<feature type="binding site" evidence="11">
    <location>
        <position position="77"/>
    </location>
    <ligand>
        <name>S-adenosyl-L-methionine</name>
        <dbReference type="ChEBI" id="CHEBI:59789"/>
    </ligand>
</feature>
<dbReference type="GO" id="GO:0008176">
    <property type="term" value="F:tRNA (guanine(46)-N7)-methyltransferase activity"/>
    <property type="evidence" value="ECO:0007669"/>
    <property type="project" value="UniProtKB-UniRule"/>
</dbReference>
<evidence type="ECO:0000256" key="7">
    <source>
        <dbReference type="ARBA" id="ARBA00022694"/>
    </source>
</evidence>
<dbReference type="InterPro" id="IPR029063">
    <property type="entry name" value="SAM-dependent_MTases_sf"/>
</dbReference>
<evidence type="ECO:0000256" key="9">
    <source>
        <dbReference type="ARBA" id="ARBA00023242"/>
    </source>
</evidence>
<comment type="catalytic activity">
    <reaction evidence="1 11">
        <text>guanosine(46) in tRNA + S-adenosyl-L-methionine = N(7)-methylguanosine(46) in tRNA + S-adenosyl-L-homocysteine</text>
        <dbReference type="Rhea" id="RHEA:42708"/>
        <dbReference type="Rhea" id="RHEA-COMP:10188"/>
        <dbReference type="Rhea" id="RHEA-COMP:10189"/>
        <dbReference type="ChEBI" id="CHEBI:57856"/>
        <dbReference type="ChEBI" id="CHEBI:59789"/>
        <dbReference type="ChEBI" id="CHEBI:74269"/>
        <dbReference type="ChEBI" id="CHEBI:74480"/>
        <dbReference type="EC" id="2.1.1.33"/>
    </reaction>
</comment>
<comment type="subunit">
    <text evidence="11">Forms a complex with TRM82.</text>
</comment>
<evidence type="ECO:0000256" key="2">
    <source>
        <dbReference type="ARBA" id="ARBA00004123"/>
    </source>
</evidence>
<evidence type="ECO:0000256" key="8">
    <source>
        <dbReference type="ARBA" id="ARBA00022884"/>
    </source>
</evidence>
<dbReference type="PANTHER" id="PTHR23417">
    <property type="entry name" value="3-DEOXY-D-MANNO-OCTULOSONIC-ACID TRANSFERASE/TRNA GUANINE-N 7 - -METHYLTRANSFERASE"/>
    <property type="match status" value="1"/>
</dbReference>
<evidence type="ECO:0000256" key="10">
    <source>
        <dbReference type="ARBA" id="ARBA00060552"/>
    </source>
</evidence>
<comment type="pathway">
    <text evidence="10 11">tRNA modification; N(7)-methylguanine-tRNA biosynthesis.</text>
</comment>
<gene>
    <name evidence="11 12" type="primary">TRM8</name>
    <name evidence="12" type="ORF">EHS24_006936</name>
</gene>
<reference evidence="12 13" key="1">
    <citation type="submission" date="2018-11" db="EMBL/GenBank/DDBJ databases">
        <title>Genome sequence of Apiotrichum porosum DSM 27194.</title>
        <authorList>
            <person name="Aliyu H."/>
            <person name="Gorte O."/>
            <person name="Ochsenreither K."/>
        </authorList>
    </citation>
    <scope>NUCLEOTIDE SEQUENCE [LARGE SCALE GENOMIC DNA]</scope>
    <source>
        <strain evidence="12 13">DSM 27194</strain>
    </source>
</reference>
<keyword evidence="4 11" id="KW-0489">Methyltransferase</keyword>
<keyword evidence="3 11" id="KW-0820">tRNA-binding</keyword>
<dbReference type="Gene3D" id="3.40.50.150">
    <property type="entry name" value="Vaccinia Virus protein VP39"/>
    <property type="match status" value="1"/>
</dbReference>
<dbReference type="FunFam" id="3.40.50.150:FF:000060">
    <property type="entry name" value="tRNA (guanine-N(7)-)-methyltransferase"/>
    <property type="match status" value="1"/>
</dbReference>
<dbReference type="NCBIfam" id="TIGR00091">
    <property type="entry name" value="tRNA (guanosine(46)-N7)-methyltransferase TrmB"/>
    <property type="match status" value="1"/>
</dbReference>
<dbReference type="RefSeq" id="XP_028477215.1">
    <property type="nucleotide sequence ID" value="XM_028622323.1"/>
</dbReference>
<organism evidence="12 13">
    <name type="scientific">Apiotrichum porosum</name>
    <dbReference type="NCBI Taxonomy" id="105984"/>
    <lineage>
        <taxon>Eukaryota</taxon>
        <taxon>Fungi</taxon>
        <taxon>Dikarya</taxon>
        <taxon>Basidiomycota</taxon>
        <taxon>Agaricomycotina</taxon>
        <taxon>Tremellomycetes</taxon>
        <taxon>Trichosporonales</taxon>
        <taxon>Trichosporonaceae</taxon>
        <taxon>Apiotrichum</taxon>
    </lineage>
</organism>
<keyword evidence="7 11" id="KW-0819">tRNA processing</keyword>
<dbReference type="PROSITE" id="PS51625">
    <property type="entry name" value="SAM_MT_TRMB"/>
    <property type="match status" value="1"/>
</dbReference>
<evidence type="ECO:0000313" key="12">
    <source>
        <dbReference type="EMBL" id="RSH83263.1"/>
    </source>
</evidence>
<comment type="similarity">
    <text evidence="11">Belongs to the class I-like SAM-binding methyltransferase superfamily. TrmB family.</text>
</comment>
<keyword evidence="6 11" id="KW-0949">S-adenosyl-L-methionine</keyword>
<dbReference type="EMBL" id="RSCE01000004">
    <property type="protein sequence ID" value="RSH83263.1"/>
    <property type="molecule type" value="Genomic_DNA"/>
</dbReference>
<keyword evidence="9 11" id="KW-0539">Nucleus</keyword>
<keyword evidence="8 11" id="KW-0694">RNA-binding</keyword>
<dbReference type="Proteomes" id="UP000279236">
    <property type="component" value="Unassembled WGS sequence"/>
</dbReference>
<feature type="active site" evidence="11">
    <location>
        <position position="167"/>
    </location>
</feature>
<evidence type="ECO:0000256" key="5">
    <source>
        <dbReference type="ARBA" id="ARBA00022679"/>
    </source>
</evidence>
<sequence>MSKRSHQVMDAPGPSEPLLREPQKRFYRQRAHANVFVDHELDYPASPDQMDWSLHYPNYFPAKDGQDLKQVEWADVGCGFGGLLMALAPQFPDTVMLGMEIRVSVTQYVADRIAHARQAAIVAPEGAEEKKPGGFQNVSVIRANSMKHMPNFFAKGQLSKIFFLFPDPHFKVRKQKARIVTTALLAEYAFVLRPGGILYTVTDVKDLHEWMDHHLRKHPSFEYIPTEELADDPILLAAKTATEEGRKVERNGGDKWVACFRRLPDPEE</sequence>
<evidence type="ECO:0000256" key="6">
    <source>
        <dbReference type="ARBA" id="ARBA00022691"/>
    </source>
</evidence>
<protein>
    <recommendedName>
        <fullName evidence="11">tRNA (guanine-N(7)-)-methyltransferase</fullName>
        <ecNumber evidence="11">2.1.1.33</ecNumber>
    </recommendedName>
    <alternativeName>
        <fullName evidence="11">Transfer RNA methyltransferase 8</fullName>
    </alternativeName>
    <alternativeName>
        <fullName evidence="11">tRNA (guanine(46)-N(7))-methyltransferase</fullName>
    </alternativeName>
    <alternativeName>
        <fullName evidence="11">tRNA(m7G46)-methyltransferase</fullName>
    </alternativeName>
</protein>